<evidence type="ECO:0000313" key="2">
    <source>
        <dbReference type="EMBL" id="ROQ19720.1"/>
    </source>
</evidence>
<comment type="caution">
    <text evidence="2">The sequence shown here is derived from an EMBL/GenBank/DDBJ whole genome shotgun (WGS) entry which is preliminary data.</text>
</comment>
<organism evidence="2 3">
    <name type="scientific">Marinimicrobium koreense</name>
    <dbReference type="NCBI Taxonomy" id="306545"/>
    <lineage>
        <taxon>Bacteria</taxon>
        <taxon>Pseudomonadati</taxon>
        <taxon>Pseudomonadota</taxon>
        <taxon>Gammaproteobacteria</taxon>
        <taxon>Cellvibrionales</taxon>
        <taxon>Cellvibrionaceae</taxon>
        <taxon>Marinimicrobium</taxon>
    </lineage>
</organism>
<feature type="region of interest" description="Disordered" evidence="1">
    <location>
        <begin position="1"/>
        <end position="34"/>
    </location>
</feature>
<name>A0A3N1NZ73_9GAMM</name>
<dbReference type="OrthoDB" id="5706647at2"/>
<evidence type="ECO:0000256" key="1">
    <source>
        <dbReference type="SAM" id="MobiDB-lite"/>
    </source>
</evidence>
<dbReference type="AlphaFoldDB" id="A0A3N1NZ73"/>
<accession>A0A3N1NZ73</accession>
<dbReference type="EMBL" id="RJUK01000001">
    <property type="protein sequence ID" value="ROQ19720.1"/>
    <property type="molecule type" value="Genomic_DNA"/>
</dbReference>
<dbReference type="RefSeq" id="WP_123637029.1">
    <property type="nucleotide sequence ID" value="NZ_RJUK01000001.1"/>
</dbReference>
<feature type="region of interest" description="Disordered" evidence="1">
    <location>
        <begin position="134"/>
        <end position="183"/>
    </location>
</feature>
<reference evidence="2 3" key="1">
    <citation type="submission" date="2018-11" db="EMBL/GenBank/DDBJ databases">
        <title>Genomic Encyclopedia of Type Strains, Phase IV (KMG-IV): sequencing the most valuable type-strain genomes for metagenomic binning, comparative biology and taxonomic classification.</title>
        <authorList>
            <person name="Goeker M."/>
        </authorList>
    </citation>
    <scope>NUCLEOTIDE SEQUENCE [LARGE SCALE GENOMIC DNA]</scope>
    <source>
        <strain evidence="2 3">DSM 16974</strain>
    </source>
</reference>
<feature type="compositionally biased region" description="Polar residues" evidence="1">
    <location>
        <begin position="156"/>
        <end position="167"/>
    </location>
</feature>
<feature type="compositionally biased region" description="Basic and acidic residues" evidence="1">
    <location>
        <begin position="1"/>
        <end position="10"/>
    </location>
</feature>
<dbReference type="Proteomes" id="UP000273643">
    <property type="component" value="Unassembled WGS sequence"/>
</dbReference>
<feature type="compositionally biased region" description="Basic and acidic residues" evidence="1">
    <location>
        <begin position="20"/>
        <end position="34"/>
    </location>
</feature>
<keyword evidence="3" id="KW-1185">Reference proteome</keyword>
<gene>
    <name evidence="2" type="ORF">EDC38_0306</name>
</gene>
<sequence length="183" mass="20549">MGLFNRHEQDNAPEDEDLDLPTRDDFHAPLVDEPKARNATRYSIDDAMALMRQLPDDPDDRLMEVICKTLESARIRTDDVLQDANQKEQRIRREHQGIEQDIAALQKQIDDKQVQLAELSTSLEELTRIKARFEQVRAPQTQAPPAPAEAPLTDSEPLSDSLETTEPATPIAAGRRGRGSLSS</sequence>
<evidence type="ECO:0000313" key="3">
    <source>
        <dbReference type="Proteomes" id="UP000273643"/>
    </source>
</evidence>
<proteinExistence type="predicted"/>
<protein>
    <submittedName>
        <fullName evidence="2">Uncharacterized protein</fullName>
    </submittedName>
</protein>